<dbReference type="Gene3D" id="2.30.60.10">
    <property type="entry name" value="Cyanovirin-N"/>
    <property type="match status" value="1"/>
</dbReference>
<proteinExistence type="predicted"/>
<feature type="signal peptide" evidence="1">
    <location>
        <begin position="1"/>
        <end position="19"/>
    </location>
</feature>
<dbReference type="EMBL" id="JAQQWM010000002">
    <property type="protein sequence ID" value="KAK8078582.1"/>
    <property type="molecule type" value="Genomic_DNA"/>
</dbReference>
<reference evidence="2 3" key="1">
    <citation type="submission" date="2023-01" db="EMBL/GenBank/DDBJ databases">
        <title>Analysis of 21 Apiospora genomes using comparative genomics revels a genus with tremendous synthesis potential of carbohydrate active enzymes and secondary metabolites.</title>
        <authorList>
            <person name="Sorensen T."/>
        </authorList>
    </citation>
    <scope>NUCLEOTIDE SEQUENCE [LARGE SCALE GENOMIC DNA]</scope>
    <source>
        <strain evidence="2 3">CBS 83171</strain>
    </source>
</reference>
<accession>A0ABR1W580</accession>
<name>A0ABR1W580_9PEZI</name>
<feature type="chain" id="PRO_5047523397" description="Cyanovirin-N domain-containing protein" evidence="1">
    <location>
        <begin position="20"/>
        <end position="163"/>
    </location>
</feature>
<keyword evidence="1" id="KW-0732">Signal</keyword>
<evidence type="ECO:0000313" key="2">
    <source>
        <dbReference type="EMBL" id="KAK8078582.1"/>
    </source>
</evidence>
<dbReference type="InterPro" id="IPR036673">
    <property type="entry name" value="Cyanovirin-N_sf"/>
</dbReference>
<dbReference type="Proteomes" id="UP001446871">
    <property type="component" value="Unassembled WGS sequence"/>
</dbReference>
<organism evidence="2 3">
    <name type="scientific">Apiospora saccharicola</name>
    <dbReference type="NCBI Taxonomy" id="335842"/>
    <lineage>
        <taxon>Eukaryota</taxon>
        <taxon>Fungi</taxon>
        <taxon>Dikarya</taxon>
        <taxon>Ascomycota</taxon>
        <taxon>Pezizomycotina</taxon>
        <taxon>Sordariomycetes</taxon>
        <taxon>Xylariomycetidae</taxon>
        <taxon>Amphisphaeriales</taxon>
        <taxon>Apiosporaceae</taxon>
        <taxon>Apiospora</taxon>
    </lineage>
</organism>
<sequence>MIAASILLALISATGLASADDDPRIWEDCPDVRLWSPGTSNWYLNASCWNKVNQLLCSHMALDSYVFEPPSLLSARELAKEGGTDNSGSCYTDINGQIQPSGNGEGIRNCQNCSLDGSNLHCQCLDSAGNYQDSYADLSKSINHTIMPDTQNKENNKLGSGLC</sequence>
<dbReference type="SUPFAM" id="SSF51322">
    <property type="entry name" value="Cyanovirin-N"/>
    <property type="match status" value="1"/>
</dbReference>
<comment type="caution">
    <text evidence="2">The sequence shown here is derived from an EMBL/GenBank/DDBJ whole genome shotgun (WGS) entry which is preliminary data.</text>
</comment>
<evidence type="ECO:0000256" key="1">
    <source>
        <dbReference type="SAM" id="SignalP"/>
    </source>
</evidence>
<protein>
    <recommendedName>
        <fullName evidence="4">Cyanovirin-N domain-containing protein</fullName>
    </recommendedName>
</protein>
<evidence type="ECO:0000313" key="3">
    <source>
        <dbReference type="Proteomes" id="UP001446871"/>
    </source>
</evidence>
<evidence type="ECO:0008006" key="4">
    <source>
        <dbReference type="Google" id="ProtNLM"/>
    </source>
</evidence>
<keyword evidence="3" id="KW-1185">Reference proteome</keyword>
<gene>
    <name evidence="2" type="ORF">PG996_004752</name>
</gene>